<dbReference type="InterPro" id="IPR047141">
    <property type="entry name" value="Stealth"/>
</dbReference>
<keyword evidence="4" id="KW-1015">Disulfide bond</keyword>
<keyword evidence="3" id="KW-0677">Repeat</keyword>
<keyword evidence="9" id="KW-1185">Reference proteome</keyword>
<dbReference type="Pfam" id="PF00066">
    <property type="entry name" value="Notch"/>
    <property type="match status" value="1"/>
</dbReference>
<evidence type="ECO:0000256" key="1">
    <source>
        <dbReference type="ARBA" id="ARBA00007583"/>
    </source>
</evidence>
<dbReference type="GO" id="GO:0003976">
    <property type="term" value="F:UDP-N-acetylglucosamine-lysosomal-enzyme N-acetylglucosaminephosphotransferase activity"/>
    <property type="evidence" value="ECO:0007669"/>
    <property type="project" value="TreeGrafter"/>
</dbReference>
<keyword evidence="5" id="KW-0325">Glycoprotein</keyword>
<organism evidence="8 9">
    <name type="scientific">Amblyomma americanum</name>
    <name type="common">Lone star tick</name>
    <dbReference type="NCBI Taxonomy" id="6943"/>
    <lineage>
        <taxon>Eukaryota</taxon>
        <taxon>Metazoa</taxon>
        <taxon>Ecdysozoa</taxon>
        <taxon>Arthropoda</taxon>
        <taxon>Chelicerata</taxon>
        <taxon>Arachnida</taxon>
        <taxon>Acari</taxon>
        <taxon>Parasitiformes</taxon>
        <taxon>Ixodida</taxon>
        <taxon>Ixodoidea</taxon>
        <taxon>Ixodidae</taxon>
        <taxon>Amblyomminae</taxon>
        <taxon>Amblyomma</taxon>
    </lineage>
</organism>
<evidence type="ECO:0000256" key="4">
    <source>
        <dbReference type="ARBA" id="ARBA00023157"/>
    </source>
</evidence>
<dbReference type="Gene3D" id="3.30.300.320">
    <property type="match status" value="1"/>
</dbReference>
<evidence type="ECO:0000256" key="3">
    <source>
        <dbReference type="ARBA" id="ARBA00022737"/>
    </source>
</evidence>
<dbReference type="AlphaFoldDB" id="A0AAQ4DD05"/>
<dbReference type="EMBL" id="JARKHS020032220">
    <property type="protein sequence ID" value="KAK8760345.1"/>
    <property type="molecule type" value="Genomic_DNA"/>
</dbReference>
<dbReference type="GO" id="GO:0016256">
    <property type="term" value="P:N-glycan processing to lysosome"/>
    <property type="evidence" value="ECO:0007669"/>
    <property type="project" value="TreeGrafter"/>
</dbReference>
<proteinExistence type="inferred from homology"/>
<name>A0AAQ4DD05_AMBAM</name>
<keyword evidence="2" id="KW-0808">Transferase</keyword>
<dbReference type="Pfam" id="PF11380">
    <property type="entry name" value="Stealth_CR2"/>
    <property type="match status" value="1"/>
</dbReference>
<accession>A0AAQ4DD05</accession>
<comment type="caution">
    <text evidence="8">The sequence shown here is derived from an EMBL/GenBank/DDBJ whole genome shotgun (WGS) entry which is preliminary data.</text>
</comment>
<dbReference type="GO" id="GO:0046835">
    <property type="term" value="P:carbohydrate phosphorylation"/>
    <property type="evidence" value="ECO:0007669"/>
    <property type="project" value="TreeGrafter"/>
</dbReference>
<feature type="domain" description="LNR" evidence="6">
    <location>
        <begin position="70"/>
        <end position="99"/>
    </location>
</feature>
<dbReference type="GO" id="GO:0005794">
    <property type="term" value="C:Golgi apparatus"/>
    <property type="evidence" value="ECO:0007669"/>
    <property type="project" value="TreeGrafter"/>
</dbReference>
<sequence>MVCLQEIFPNKSHLPTYSSPAIETHLHRIQGLSQRFIYLNDDVFFGKEVWPEDFYTHAAGYKVRLAWPVPDCALGCPTTWVKDGYCDKPCNNSKCEWDGRTSPSCTAARAVPTAGWLTSSVTSSSLVTGAHKACNVLPCAFDAGDCGTTNYRQLYALDLSWDERNYSLPSGQLLAYFNLSGFLGPDDTMTDGHYEENPAVRLVAISLPSKVVTIMLFPNSSATTVDMTIRGLRSAVSFEFKLTLTSGMVIPTEELTTSAEPRLPKVTSAPQPPVLVTEETVNFTGYADHLRHPPLPALLPDGEELYRYADVDVRRSVLPEELVRQIVDSRVLYTSGLLTLKGFRKHKSQLIEQYVSNATMVGDEGIELVFRRSRTTDITVMNETASRPPHRTLLGLREGWLPWEKQNLFGALMKVGTL</sequence>
<evidence type="ECO:0000259" key="7">
    <source>
        <dbReference type="Pfam" id="PF11380"/>
    </source>
</evidence>
<reference evidence="8 9" key="1">
    <citation type="journal article" date="2023" name="Arcadia Sci">
        <title>De novo assembly of a long-read Amblyomma americanum tick genome.</title>
        <authorList>
            <person name="Chou S."/>
            <person name="Poskanzer K.E."/>
            <person name="Rollins M."/>
            <person name="Thuy-Boun P.S."/>
        </authorList>
    </citation>
    <scope>NUCLEOTIDE SEQUENCE [LARGE SCALE GENOMIC DNA]</scope>
    <source>
        <strain evidence="8">F_SG_1</strain>
        <tissue evidence="8">Salivary glands</tissue>
    </source>
</reference>
<evidence type="ECO:0000313" key="9">
    <source>
        <dbReference type="Proteomes" id="UP001321473"/>
    </source>
</evidence>
<dbReference type="PANTHER" id="PTHR24045">
    <property type="match status" value="1"/>
</dbReference>
<dbReference type="InterPro" id="IPR021520">
    <property type="entry name" value="Stealth_CR2"/>
</dbReference>
<protein>
    <submittedName>
        <fullName evidence="8">Uncharacterized protein</fullName>
    </submittedName>
</protein>
<dbReference type="PANTHER" id="PTHR24045:SF0">
    <property type="entry name" value="N-ACETYLGLUCOSAMINE-1-PHOSPHOTRANSFERASE SUBUNITS ALPHA_BETA"/>
    <property type="match status" value="1"/>
</dbReference>
<dbReference type="InterPro" id="IPR000800">
    <property type="entry name" value="Notch_dom"/>
</dbReference>
<dbReference type="Proteomes" id="UP001321473">
    <property type="component" value="Unassembled WGS sequence"/>
</dbReference>
<evidence type="ECO:0000259" key="6">
    <source>
        <dbReference type="Pfam" id="PF00066"/>
    </source>
</evidence>
<evidence type="ECO:0000256" key="5">
    <source>
        <dbReference type="ARBA" id="ARBA00023180"/>
    </source>
</evidence>
<gene>
    <name evidence="8" type="ORF">V5799_028388</name>
</gene>
<feature type="domain" description="Stealth protein CR2 conserved region 2" evidence="7">
    <location>
        <begin position="2"/>
        <end position="60"/>
    </location>
</feature>
<comment type="similarity">
    <text evidence="1">Belongs to the stealth family.</text>
</comment>
<evidence type="ECO:0000313" key="8">
    <source>
        <dbReference type="EMBL" id="KAK8760345.1"/>
    </source>
</evidence>
<evidence type="ECO:0000256" key="2">
    <source>
        <dbReference type="ARBA" id="ARBA00022679"/>
    </source>
</evidence>